<accession>A0A975DAX5</accession>
<evidence type="ECO:0000313" key="2">
    <source>
        <dbReference type="Proteomes" id="UP000664914"/>
    </source>
</evidence>
<dbReference type="InterPro" id="IPR014347">
    <property type="entry name" value="Tautomerase/MIF_sf"/>
</dbReference>
<dbReference type="RefSeq" id="WP_208634506.1">
    <property type="nucleotide sequence ID" value="NZ_CP059320.1"/>
</dbReference>
<keyword evidence="1" id="KW-0614">Plasmid</keyword>
<dbReference type="Proteomes" id="UP000664914">
    <property type="component" value="Plasmid pIBU218"/>
</dbReference>
<geneLocation type="plasmid" evidence="1 2">
    <name>pIBU218</name>
</geneLocation>
<protein>
    <submittedName>
        <fullName evidence="1">4-oxalocrotonate tautomerase</fullName>
    </submittedName>
</protein>
<dbReference type="SUPFAM" id="SSF55331">
    <property type="entry name" value="Tautomerase/MIF"/>
    <property type="match status" value="1"/>
</dbReference>
<reference evidence="1" key="1">
    <citation type="submission" date="2020-07" db="EMBL/GenBank/DDBJ databases">
        <authorList>
            <person name="Camacho E."/>
        </authorList>
    </citation>
    <scope>NUCLEOTIDE SEQUENCE</scope>
    <source>
        <strain evidence="1">MPO218</strain>
        <plasmid evidence="1">pIBU218</plasmid>
    </source>
</reference>
<gene>
    <name evidence="1" type="ORF">HRJ34_28380</name>
</gene>
<proteinExistence type="predicted"/>
<organism evidence="1 2">
    <name type="scientific">Rhizorhabdus wittichii</name>
    <dbReference type="NCBI Taxonomy" id="160791"/>
    <lineage>
        <taxon>Bacteria</taxon>
        <taxon>Pseudomonadati</taxon>
        <taxon>Pseudomonadota</taxon>
        <taxon>Alphaproteobacteria</taxon>
        <taxon>Sphingomonadales</taxon>
        <taxon>Sphingomonadaceae</taxon>
        <taxon>Rhizorhabdus</taxon>
    </lineage>
</organism>
<name>A0A975DAX5_9SPHN</name>
<dbReference type="Gene3D" id="3.30.429.10">
    <property type="entry name" value="Macrophage Migration Inhibitory Factor"/>
    <property type="match status" value="2"/>
</dbReference>
<dbReference type="AlphaFoldDB" id="A0A975DAX5"/>
<dbReference type="EMBL" id="CP059320">
    <property type="protein sequence ID" value="QTH24790.1"/>
    <property type="molecule type" value="Genomic_DNA"/>
</dbReference>
<sequence>MPIVEFHLTEGRQSDDDIGALLEQSTDFYVRTLYPAVDPLPLDRVRAFVSLHRPQHWATAGVLASDGGADAPYFTCLALAGRPQEQLHALLRGFTDLIVMHCSCERRHVRGQVISIAPENWCIAGEPASMVRAGETERRAQGS</sequence>
<evidence type="ECO:0000313" key="1">
    <source>
        <dbReference type="EMBL" id="QTH24790.1"/>
    </source>
</evidence>
<reference evidence="1" key="2">
    <citation type="submission" date="2021-04" db="EMBL/GenBank/DDBJ databases">
        <title>Isolation and genomic analysis of the ibuprofen-degrading bacterium Sphingomonas strain MPO218.</title>
        <authorList>
            <person name="Aulestia M."/>
            <person name="Flores A."/>
            <person name="Mangas E.L."/>
            <person name="Perez-Pulido A.J."/>
            <person name="Santero E."/>
            <person name="Camacho E.M."/>
        </authorList>
    </citation>
    <scope>NUCLEOTIDE SEQUENCE</scope>
    <source>
        <strain evidence="1">MPO218</strain>
        <plasmid evidence="1">pIBU218</plasmid>
    </source>
</reference>